<keyword evidence="4" id="KW-1185">Reference proteome</keyword>
<feature type="transmembrane region" description="Helical" evidence="2">
    <location>
        <begin position="302"/>
        <end position="320"/>
    </location>
</feature>
<proteinExistence type="predicted"/>
<feature type="transmembrane region" description="Helical" evidence="2">
    <location>
        <begin position="260"/>
        <end position="282"/>
    </location>
</feature>
<dbReference type="InterPro" id="IPR036305">
    <property type="entry name" value="RGS_sf"/>
</dbReference>
<dbReference type="Proteomes" id="UP000093000">
    <property type="component" value="Unassembled WGS sequence"/>
</dbReference>
<dbReference type="STRING" id="101091.A0A1C7NNQ1"/>
<keyword evidence="2" id="KW-1133">Transmembrane helix</keyword>
<gene>
    <name evidence="3" type="ORF">A0J61_01251</name>
</gene>
<dbReference type="SUPFAM" id="SSF48097">
    <property type="entry name" value="Regulator of G-protein signaling, RGS"/>
    <property type="match status" value="1"/>
</dbReference>
<feature type="region of interest" description="Disordered" evidence="1">
    <location>
        <begin position="359"/>
        <end position="387"/>
    </location>
</feature>
<feature type="transmembrane region" description="Helical" evidence="2">
    <location>
        <begin position="185"/>
        <end position="204"/>
    </location>
</feature>
<keyword evidence="2" id="KW-0812">Transmembrane</keyword>
<evidence type="ECO:0000256" key="1">
    <source>
        <dbReference type="SAM" id="MobiDB-lite"/>
    </source>
</evidence>
<accession>A0A1C7NNQ1</accession>
<organism evidence="3 4">
    <name type="scientific">Choanephora cucurbitarum</name>
    <dbReference type="NCBI Taxonomy" id="101091"/>
    <lineage>
        <taxon>Eukaryota</taxon>
        <taxon>Fungi</taxon>
        <taxon>Fungi incertae sedis</taxon>
        <taxon>Mucoromycota</taxon>
        <taxon>Mucoromycotina</taxon>
        <taxon>Mucoromycetes</taxon>
        <taxon>Mucorales</taxon>
        <taxon>Mucorineae</taxon>
        <taxon>Choanephoraceae</taxon>
        <taxon>Choanephoroideae</taxon>
        <taxon>Choanephora</taxon>
    </lineage>
</organism>
<feature type="transmembrane region" description="Helical" evidence="2">
    <location>
        <begin position="90"/>
        <end position="110"/>
    </location>
</feature>
<feature type="transmembrane region" description="Helical" evidence="2">
    <location>
        <begin position="224"/>
        <end position="248"/>
    </location>
</feature>
<dbReference type="Gene3D" id="1.10.167.10">
    <property type="entry name" value="Regulator of G-protein Signalling 4, domain 2"/>
    <property type="match status" value="1"/>
</dbReference>
<feature type="transmembrane region" description="Helical" evidence="2">
    <location>
        <begin position="45"/>
        <end position="69"/>
    </location>
</feature>
<feature type="compositionally biased region" description="Polar residues" evidence="1">
    <location>
        <begin position="365"/>
        <end position="378"/>
    </location>
</feature>
<comment type="caution">
    <text evidence="3">The sequence shown here is derived from an EMBL/GenBank/DDBJ whole genome shotgun (WGS) entry which is preliminary data.</text>
</comment>
<evidence type="ECO:0000256" key="2">
    <source>
        <dbReference type="SAM" id="Phobius"/>
    </source>
</evidence>
<name>A0A1C7NNQ1_9FUNG</name>
<dbReference type="EMBL" id="LUGH01000037">
    <property type="protein sequence ID" value="OBZ90717.1"/>
    <property type="molecule type" value="Genomic_DNA"/>
</dbReference>
<dbReference type="OrthoDB" id="196547at2759"/>
<dbReference type="InParanoid" id="A0A1C7NNQ1"/>
<keyword evidence="2" id="KW-0472">Membrane</keyword>
<dbReference type="InterPro" id="IPR044926">
    <property type="entry name" value="RGS_subdomain_2"/>
</dbReference>
<evidence type="ECO:0000313" key="3">
    <source>
        <dbReference type="EMBL" id="OBZ90717.1"/>
    </source>
</evidence>
<protein>
    <submittedName>
        <fullName evidence="3">Uncharacterized protein</fullName>
    </submittedName>
</protein>
<reference evidence="3 4" key="1">
    <citation type="submission" date="2016-03" db="EMBL/GenBank/DDBJ databases">
        <title>Choanephora cucurbitarum.</title>
        <authorList>
            <person name="Min B."/>
            <person name="Park H."/>
            <person name="Park J.-H."/>
            <person name="Shin H.-D."/>
            <person name="Choi I.-G."/>
        </authorList>
    </citation>
    <scope>NUCLEOTIDE SEQUENCE [LARGE SCALE GENOMIC DNA]</scope>
    <source>
        <strain evidence="3 4">KUS-F28377</strain>
    </source>
</reference>
<dbReference type="AlphaFoldDB" id="A0A1C7NNQ1"/>
<sequence>MNVTFEYHPFLALPECNQGYQPPVQNEEGSVSCYDLRRKVIAMRVYFVVIILNFLFITITTSCFVYRYMSFGSKADPTRQWQDYSLKKRDLLGSILGAVGHFVFSSGIFIYQVVYTSYSCELYIWCPMVGFYFWMYAMLWRTHRLHLLIQTSQLQKHYYYRHDSSPEVYQWFNQQKKAMKKISRYHTAFLGFSISVLIIIIVLGESLGLRAPGYTLITKCQFTYGNYVVLGMVSGFFLLIVPFIVWYIRDDDDAHGIRQEIWVTLSVGVPCFIAFIVWQVIFTIPSQVKPISPRGMFGPVNWIVFMTTSSHIMSIVIPMVKTISVPKDRKLSRVERRRNTGNTLDIDGYVNMVNGTGSKRKASMKSMNRATNQPASADSHSRDQEEKADDFQLDLTVESLNYALVTPSLLKVLQSWAIKDFTVENILFYDQYLKLVRMIGNRVYSDDCDMFHNMDSVNFIIQESLDEDAIGPCDEILNTPFEGEEVPKLVLFYDTFVKDQAPLQVNITHRSRSLVDNVMSPLSKQKTERKRNKPGIPTFLAQMDNIENNDIEEDDSVKIDVDDHGSIHSLVTSTALHDAQSKDKSRTKDDADMIPLWQTSKVPNPHPTLEIFEEARKEVFWNIFNGLFPKVVEALNHANSS</sequence>
<feature type="transmembrane region" description="Helical" evidence="2">
    <location>
        <begin position="122"/>
        <end position="140"/>
    </location>
</feature>
<evidence type="ECO:0000313" key="4">
    <source>
        <dbReference type="Proteomes" id="UP000093000"/>
    </source>
</evidence>